<dbReference type="InterPro" id="IPR046233">
    <property type="entry name" value="DUF6266"/>
</dbReference>
<dbReference type="AlphaFoldDB" id="A0A1N7J6J0"/>
<dbReference type="RefSeq" id="WP_076384400.1">
    <property type="nucleotide sequence ID" value="NZ_FTOI01000001.1"/>
</dbReference>
<protein>
    <submittedName>
        <fullName evidence="1">Uncharacterized protein</fullName>
    </submittedName>
</protein>
<dbReference type="STRING" id="713588.SAMN05421789_101171"/>
<proteinExistence type="predicted"/>
<sequence length="214" mass="23605">MGKLIDSLLAGSSGRVGRVVVANMFGNDILKHKPRRKQSAPSAKQLLIQERMKKSYNFIAPYKEFAKRYFGVRIGMKSPYNLAITNVLNAFKLDFTLLTITPAYSEIEFAKGQLLGAVPTGLTSTTSLTFTLVWFNNSGSVPVRETDQLQVLYMAEGEPKPVLMENIAVRADATVDIPLPPNLQGKTVHVWMAFLDDDFTNVSLSSYAGNVVIT</sequence>
<organism evidence="1 2">
    <name type="scientific">Kaistella chaponensis</name>
    <dbReference type="NCBI Taxonomy" id="713588"/>
    <lineage>
        <taxon>Bacteria</taxon>
        <taxon>Pseudomonadati</taxon>
        <taxon>Bacteroidota</taxon>
        <taxon>Flavobacteriia</taxon>
        <taxon>Flavobacteriales</taxon>
        <taxon>Weeksellaceae</taxon>
        <taxon>Chryseobacterium group</taxon>
        <taxon>Kaistella</taxon>
    </lineage>
</organism>
<name>A0A1N7J6J0_9FLAO</name>
<evidence type="ECO:0000313" key="2">
    <source>
        <dbReference type="Proteomes" id="UP000185839"/>
    </source>
</evidence>
<dbReference type="Pfam" id="PF19781">
    <property type="entry name" value="DUF6266"/>
    <property type="match status" value="1"/>
</dbReference>
<gene>
    <name evidence="1" type="ORF">SAMN05421789_101171</name>
</gene>
<dbReference type="Proteomes" id="UP000185839">
    <property type="component" value="Unassembled WGS sequence"/>
</dbReference>
<dbReference type="OrthoDB" id="1433569at2"/>
<dbReference type="EMBL" id="FTOI01000001">
    <property type="protein sequence ID" value="SIS44929.1"/>
    <property type="molecule type" value="Genomic_DNA"/>
</dbReference>
<reference evidence="2" key="1">
    <citation type="submission" date="2017-01" db="EMBL/GenBank/DDBJ databases">
        <authorList>
            <person name="Varghese N."/>
            <person name="Submissions S."/>
        </authorList>
    </citation>
    <scope>NUCLEOTIDE SEQUENCE [LARGE SCALE GENOMIC DNA]</scope>
    <source>
        <strain evidence="2">DSM 23145</strain>
    </source>
</reference>
<evidence type="ECO:0000313" key="1">
    <source>
        <dbReference type="EMBL" id="SIS44929.1"/>
    </source>
</evidence>
<accession>A0A1N7J6J0</accession>
<keyword evidence="2" id="KW-1185">Reference proteome</keyword>